<evidence type="ECO:0000259" key="12">
    <source>
        <dbReference type="Pfam" id="PF00933"/>
    </source>
</evidence>
<dbReference type="GO" id="GO:0008360">
    <property type="term" value="P:regulation of cell shape"/>
    <property type="evidence" value="ECO:0007669"/>
    <property type="project" value="UniProtKB-KW"/>
</dbReference>
<dbReference type="RefSeq" id="WP_026822205.1">
    <property type="nucleotide sequence ID" value="NZ_CP038613.1"/>
</dbReference>
<evidence type="ECO:0000256" key="3">
    <source>
        <dbReference type="ARBA" id="ARBA00022618"/>
    </source>
</evidence>
<keyword evidence="4 11" id="KW-0378">Hydrolase</keyword>
<keyword evidence="5 11" id="KW-0133">Cell shape</keyword>
<keyword evidence="9 11" id="KW-0961">Cell wall biogenesis/degradation</keyword>
<evidence type="ECO:0000313" key="15">
    <source>
        <dbReference type="EMBL" id="WGM04241.1"/>
    </source>
</evidence>
<dbReference type="EMBL" id="CP123504">
    <property type="protein sequence ID" value="WGM00301.1"/>
    <property type="molecule type" value="Genomic_DNA"/>
</dbReference>
<feature type="active site" description="Nucleophile" evidence="11">
    <location>
        <position position="248"/>
    </location>
</feature>
<dbReference type="Pfam" id="PF00933">
    <property type="entry name" value="Glyco_hydro_3"/>
    <property type="match status" value="1"/>
</dbReference>
<keyword evidence="6 11" id="KW-0573">Peptidoglycan synthesis</keyword>
<dbReference type="HAMAP" id="MF_00364">
    <property type="entry name" value="NagZ"/>
    <property type="match status" value="1"/>
</dbReference>
<proteinExistence type="inferred from homology"/>
<evidence type="ECO:0000256" key="8">
    <source>
        <dbReference type="ARBA" id="ARBA00023306"/>
    </source>
</evidence>
<feature type="active site" description="Proton donor/acceptor" evidence="11">
    <location>
        <position position="176"/>
    </location>
</feature>
<dbReference type="AlphaFoldDB" id="A0A4V1BWZ5"/>
<accession>A0A4V1BWZ5</accession>
<evidence type="ECO:0000256" key="7">
    <source>
        <dbReference type="ARBA" id="ARBA00023295"/>
    </source>
</evidence>
<evidence type="ECO:0000256" key="4">
    <source>
        <dbReference type="ARBA" id="ARBA00022801"/>
    </source>
</evidence>
<dbReference type="FunFam" id="3.20.20.300:FF:000001">
    <property type="entry name" value="Beta-hexosaminidase"/>
    <property type="match status" value="1"/>
</dbReference>
<dbReference type="InterPro" id="IPR050226">
    <property type="entry name" value="NagZ_Beta-hexosaminidase"/>
</dbReference>
<dbReference type="GO" id="GO:0009254">
    <property type="term" value="P:peptidoglycan turnover"/>
    <property type="evidence" value="ECO:0007669"/>
    <property type="project" value="UniProtKB-UniRule"/>
</dbReference>
<keyword evidence="2 11" id="KW-0963">Cytoplasm</keyword>
<dbReference type="InterPro" id="IPR017853">
    <property type="entry name" value="GH"/>
</dbReference>
<comment type="subcellular location">
    <subcellularLocation>
        <location evidence="11">Cytoplasm</location>
    </subcellularLocation>
</comment>
<dbReference type="Gene3D" id="3.20.20.300">
    <property type="entry name" value="Glycoside hydrolase, family 3, N-terminal domain"/>
    <property type="match status" value="1"/>
</dbReference>
<feature type="binding site" evidence="11">
    <location>
        <begin position="163"/>
        <end position="164"/>
    </location>
    <ligand>
        <name>substrate</name>
    </ligand>
</feature>
<feature type="binding site" evidence="11">
    <location>
        <position position="133"/>
    </location>
    <ligand>
        <name>substrate</name>
    </ligand>
</feature>
<dbReference type="PANTHER" id="PTHR30480:SF13">
    <property type="entry name" value="BETA-HEXOSAMINIDASE"/>
    <property type="match status" value="1"/>
</dbReference>
<evidence type="ECO:0000256" key="6">
    <source>
        <dbReference type="ARBA" id="ARBA00022984"/>
    </source>
</evidence>
<comment type="similarity">
    <text evidence="11">Belongs to the glycosyl hydrolase 3 family. NagZ subfamily.</text>
</comment>
<dbReference type="NCBIfam" id="NF003740">
    <property type="entry name" value="PRK05337.1"/>
    <property type="match status" value="1"/>
</dbReference>
<feature type="site" description="Important for catalytic activity" evidence="11">
    <location>
        <position position="174"/>
    </location>
</feature>
<evidence type="ECO:0000313" key="13">
    <source>
        <dbReference type="EMBL" id="QBY43913.1"/>
    </source>
</evidence>
<feature type="binding site" evidence="11">
    <location>
        <position position="62"/>
    </location>
    <ligand>
        <name>substrate</name>
    </ligand>
</feature>
<protein>
    <recommendedName>
        <fullName evidence="11">Beta-hexosaminidase</fullName>
        <ecNumber evidence="11">3.2.1.52</ecNumber>
    </recommendedName>
    <alternativeName>
        <fullName evidence="11">Beta-N-acetylhexosaminidase</fullName>
    </alternativeName>
    <alternativeName>
        <fullName evidence="11">N-acetyl-beta-glucosaminidase</fullName>
    </alternativeName>
</protein>
<dbReference type="GO" id="GO:0009252">
    <property type="term" value="P:peptidoglycan biosynthetic process"/>
    <property type="evidence" value="ECO:0007669"/>
    <property type="project" value="UniProtKB-KW"/>
</dbReference>
<dbReference type="GO" id="GO:0005737">
    <property type="term" value="C:cytoplasm"/>
    <property type="evidence" value="ECO:0007669"/>
    <property type="project" value="UniProtKB-SubCell"/>
</dbReference>
<dbReference type="GO" id="GO:0004563">
    <property type="term" value="F:beta-N-acetylhexosaminidase activity"/>
    <property type="evidence" value="ECO:0007669"/>
    <property type="project" value="UniProtKB-UniRule"/>
</dbReference>
<dbReference type="GO" id="GO:0051301">
    <property type="term" value="P:cell division"/>
    <property type="evidence" value="ECO:0007669"/>
    <property type="project" value="UniProtKB-KW"/>
</dbReference>
<dbReference type="SUPFAM" id="SSF51445">
    <property type="entry name" value="(Trans)glycosidases"/>
    <property type="match status" value="1"/>
</dbReference>
<keyword evidence="8 11" id="KW-0131">Cell cycle</keyword>
<evidence type="ECO:0000313" key="16">
    <source>
        <dbReference type="Proteomes" id="UP000295134"/>
    </source>
</evidence>
<dbReference type="Proteomes" id="UP000295134">
    <property type="component" value="Chromosome"/>
</dbReference>
<sequence>MGPIILDLKGFELEAEDCEILKHPLVGGIILFTRNYHDPEQLKALVRQIRNAAHSRLLIAVDQEGGRVQRFRPGFTALPAAQAYAALNDQDTAAKLAAEAGWLMAAEMIAMDIDISFAPVLDIGHHCIAIGDRSFHQQLDIAIMMAEAFITGMHAAGMKTTGKHFPGHGAVSSDSHKQTPTDERTLALIRSHDMKIFSYFIQRRLLDAIMPAHIIYTKIDQRPASASAYWLKSVLRQQLGFSGTIFSDDLSMAGAAVMGGYAERARAALNAGCDMLLICNNRIGAINVLDSLAIEKHNQTVNLFHHAHRYSLAELQKTPRWQAANLALTSLCEEWQR</sequence>
<dbReference type="EMBL" id="CP123523">
    <property type="protein sequence ID" value="WGM04241.1"/>
    <property type="molecule type" value="Genomic_DNA"/>
</dbReference>
<comment type="pathway">
    <text evidence="10 11">Cell wall biogenesis; peptidoglycan recycling.</text>
</comment>
<evidence type="ECO:0000256" key="1">
    <source>
        <dbReference type="ARBA" id="ARBA00001231"/>
    </source>
</evidence>
<evidence type="ECO:0000256" key="9">
    <source>
        <dbReference type="ARBA" id="ARBA00023316"/>
    </source>
</evidence>
<dbReference type="GO" id="GO:0005975">
    <property type="term" value="P:carbohydrate metabolic process"/>
    <property type="evidence" value="ECO:0007669"/>
    <property type="project" value="InterPro"/>
</dbReference>
<evidence type="ECO:0000256" key="10">
    <source>
        <dbReference type="ARBA" id="ARBA00037880"/>
    </source>
</evidence>
<reference evidence="13 16" key="1">
    <citation type="submission" date="2019-03" db="EMBL/GenBank/DDBJ databases">
        <title>Long-read sequencing reveals hyperdense prophage content in a complex bacterial symbiont genome.</title>
        <authorList>
            <person name="Frost C.L."/>
            <person name="Siozios S."/>
            <person name="Nadal-Jimenez P."/>
            <person name="Brockhurst M.A."/>
            <person name="King K.C."/>
            <person name="Darby A.C."/>
            <person name="Hurst G.D.D."/>
        </authorList>
    </citation>
    <scope>NUCLEOTIDE SEQUENCE [LARGE SCALE GENOMIC DNA]</scope>
    <source>
        <strain evidence="13 16">FIN</strain>
    </source>
</reference>
<dbReference type="EC" id="3.2.1.52" evidence="11"/>
<keyword evidence="7 11" id="KW-0326">Glycosidase</keyword>
<reference evidence="14" key="2">
    <citation type="submission" date="2023-04" db="EMBL/GenBank/DDBJ databases">
        <title>Genome dynamics across the evolutionary transition to endosymbiosis.</title>
        <authorList>
            <person name="Siozios S."/>
            <person name="Nadal-Jimenez P."/>
            <person name="Azagi T."/>
            <person name="Sprong H."/>
            <person name="Frost C.L."/>
            <person name="Parratt S.R."/>
            <person name="Taylor G."/>
            <person name="Brettell L."/>
            <person name="Lew K.C."/>
            <person name="Croft L."/>
            <person name="King K.C."/>
            <person name="Brockhurst M.A."/>
            <person name="Hypsa V."/>
            <person name="Novakova E."/>
            <person name="Darby A.C."/>
            <person name="Hurst G.D.D."/>
        </authorList>
    </citation>
    <scope>NUCLEOTIDE SEQUENCE</scope>
    <source>
        <strain evidence="15">ANv_CAN</strain>
        <strain evidence="14">APv</strain>
    </source>
</reference>
<feature type="domain" description="Glycoside hydrolase family 3 N-terminal" evidence="12">
    <location>
        <begin position="12"/>
        <end position="294"/>
    </location>
</feature>
<dbReference type="InterPro" id="IPR022956">
    <property type="entry name" value="Beta_hexosaminidase_bac"/>
</dbReference>
<feature type="binding site" evidence="11">
    <location>
        <position position="70"/>
    </location>
    <ligand>
        <name>substrate</name>
    </ligand>
</feature>
<organism evidence="13 16">
    <name type="scientific">Arsenophonus nasoniae</name>
    <name type="common">son-killer infecting Nasonia vitripennis</name>
    <dbReference type="NCBI Taxonomy" id="638"/>
    <lineage>
        <taxon>Bacteria</taxon>
        <taxon>Pseudomonadati</taxon>
        <taxon>Pseudomonadota</taxon>
        <taxon>Gammaproteobacteria</taxon>
        <taxon>Enterobacterales</taxon>
        <taxon>Morganellaceae</taxon>
        <taxon>Arsenophonus</taxon>
    </lineage>
</organism>
<evidence type="ECO:0000313" key="17">
    <source>
        <dbReference type="Proteomes" id="UP001177592"/>
    </source>
</evidence>
<dbReference type="PANTHER" id="PTHR30480">
    <property type="entry name" value="BETA-HEXOSAMINIDASE-RELATED"/>
    <property type="match status" value="1"/>
</dbReference>
<comment type="function">
    <text evidence="11">Plays a role in peptidoglycan recycling by cleaving the terminal beta-1,4-linked N-acetylglucosamine (GlcNAc) from peptide-linked peptidoglycan fragments, giving rise to free GlcNAc, anhydro-N-acetylmuramic acid and anhydro-N-acetylmuramic acid-linked peptides.</text>
</comment>
<dbReference type="Proteomes" id="UP001177595">
    <property type="component" value="Chromosome"/>
</dbReference>
<keyword evidence="17" id="KW-1185">Reference proteome</keyword>
<dbReference type="Proteomes" id="UP001177592">
    <property type="component" value="Chromosome"/>
</dbReference>
<dbReference type="EMBL" id="CP038613">
    <property type="protein sequence ID" value="QBY43913.1"/>
    <property type="molecule type" value="Genomic_DNA"/>
</dbReference>
<comment type="catalytic activity">
    <reaction evidence="1 11">
        <text>Hydrolysis of terminal non-reducing N-acetyl-D-hexosamine residues in N-acetyl-beta-D-hexosaminides.</text>
        <dbReference type="EC" id="3.2.1.52"/>
    </reaction>
</comment>
<dbReference type="InterPro" id="IPR036962">
    <property type="entry name" value="Glyco_hydro_3_N_sf"/>
</dbReference>
<evidence type="ECO:0000256" key="5">
    <source>
        <dbReference type="ARBA" id="ARBA00022960"/>
    </source>
</evidence>
<evidence type="ECO:0000313" key="14">
    <source>
        <dbReference type="EMBL" id="WGM00301.1"/>
    </source>
</evidence>
<name>A0A4V1BWZ5_9GAMM</name>
<evidence type="ECO:0000256" key="11">
    <source>
        <dbReference type="HAMAP-Rule" id="MF_00364"/>
    </source>
</evidence>
<evidence type="ECO:0000256" key="2">
    <source>
        <dbReference type="ARBA" id="ARBA00022490"/>
    </source>
</evidence>
<dbReference type="UniPathway" id="UPA00544"/>
<dbReference type="InterPro" id="IPR001764">
    <property type="entry name" value="Glyco_hydro_3_N"/>
</dbReference>
<dbReference type="GeneID" id="96877522"/>
<dbReference type="KEGG" id="ans:ArsFIN_24850"/>
<gene>
    <name evidence="13" type="primary">nagZ_1</name>
    <name evidence="11 14" type="synonym">nagZ</name>
    <name evidence="13" type="ORF">ArsFIN_24850</name>
    <name evidence="14" type="ORF">QE210_10450</name>
    <name evidence="15" type="ORF">QE258_11335</name>
</gene>
<dbReference type="PROSITE" id="PS00775">
    <property type="entry name" value="GLYCOSYL_HYDROL_F3"/>
    <property type="match status" value="1"/>
</dbReference>
<dbReference type="GO" id="GO:0071555">
    <property type="term" value="P:cell wall organization"/>
    <property type="evidence" value="ECO:0007669"/>
    <property type="project" value="UniProtKB-KW"/>
</dbReference>
<keyword evidence="3 11" id="KW-0132">Cell division</keyword>
<dbReference type="InterPro" id="IPR019800">
    <property type="entry name" value="Glyco_hydro_3_AS"/>
</dbReference>